<keyword evidence="9" id="KW-1185">Reference proteome</keyword>
<dbReference type="Pfam" id="PF07980">
    <property type="entry name" value="SusD_RagB"/>
    <property type="match status" value="1"/>
</dbReference>
<feature type="domain" description="SusD-like N-terminal" evidence="7">
    <location>
        <begin position="96"/>
        <end position="224"/>
    </location>
</feature>
<accession>A0A1X7L950</accession>
<dbReference type="EMBL" id="FXAW01000009">
    <property type="protein sequence ID" value="SMG50366.1"/>
    <property type="molecule type" value="Genomic_DNA"/>
</dbReference>
<name>A0A1X7L950_9BACT</name>
<gene>
    <name evidence="8" type="ORF">SAMN05661096_03662</name>
</gene>
<evidence type="ECO:0000259" key="6">
    <source>
        <dbReference type="Pfam" id="PF07980"/>
    </source>
</evidence>
<feature type="domain" description="RagB/SusD" evidence="6">
    <location>
        <begin position="294"/>
        <end position="463"/>
    </location>
</feature>
<proteinExistence type="inferred from homology"/>
<evidence type="ECO:0000256" key="2">
    <source>
        <dbReference type="ARBA" id="ARBA00006275"/>
    </source>
</evidence>
<dbReference type="InterPro" id="IPR012944">
    <property type="entry name" value="SusD_RagB_dom"/>
</dbReference>
<dbReference type="SUPFAM" id="SSF48452">
    <property type="entry name" value="TPR-like"/>
    <property type="match status" value="1"/>
</dbReference>
<dbReference type="OrthoDB" id="9792139at2"/>
<dbReference type="PROSITE" id="PS51257">
    <property type="entry name" value="PROKAR_LIPOPROTEIN"/>
    <property type="match status" value="1"/>
</dbReference>
<dbReference type="Proteomes" id="UP000193804">
    <property type="component" value="Unassembled WGS sequence"/>
</dbReference>
<organism evidence="8 9">
    <name type="scientific">Marivirga sericea</name>
    <dbReference type="NCBI Taxonomy" id="1028"/>
    <lineage>
        <taxon>Bacteria</taxon>
        <taxon>Pseudomonadati</taxon>
        <taxon>Bacteroidota</taxon>
        <taxon>Cytophagia</taxon>
        <taxon>Cytophagales</taxon>
        <taxon>Marivirgaceae</taxon>
        <taxon>Marivirga</taxon>
    </lineage>
</organism>
<evidence type="ECO:0000256" key="4">
    <source>
        <dbReference type="ARBA" id="ARBA00023136"/>
    </source>
</evidence>
<sequence>MKTYKIYSLIGFLTILSILGCKDEFLERSPQATLVAGNFPATGEEAVIATNGIYNTLRIWGIYSGGFPLIDIMTDEMVKGSNPGDGVQVLNFQDYTFTSDDGNIETWYRTLYLGIRRSYLVLEKVPEIEMDSQLQNRLLGEARFLRSFFYFSLVQAFGDVPLVESSEAPDGLERTNKEVIYQDIIFPDLLFAIDNLPEKSEYANEDAGRITRGAARAMLARIHLYRGEFSEAATYALEVINSQQYGLEDEFQMAFRVATEHGQESVFEIGAVAENSFALGGNQYANTQGVRGTPNWGWGFGRPSYPWMEKLDNDNDPRLDGSVIFLGDVIDGVSIQGDGTTPDTTYAEDGTTILEIETYNRKVYATGERNADRWGHNRRVIRYSDVLLMAAEALNETGNASQALNYLNEVRQRARGDDDQLLPDIATTDPNQLREIIYEERSRELAFEGLRYWDLIRTDRAEEVLSPLGFEAGKHELFPIPQSEINISEGKISQNPNWN</sequence>
<reference evidence="9" key="1">
    <citation type="submission" date="2017-04" db="EMBL/GenBank/DDBJ databases">
        <authorList>
            <person name="Varghese N."/>
            <person name="Submissions S."/>
        </authorList>
    </citation>
    <scope>NUCLEOTIDE SEQUENCE [LARGE SCALE GENOMIC DNA]</scope>
    <source>
        <strain evidence="9">DSM 4125</strain>
    </source>
</reference>
<dbReference type="Gene3D" id="1.25.40.390">
    <property type="match status" value="1"/>
</dbReference>
<dbReference type="CDD" id="cd08977">
    <property type="entry name" value="SusD"/>
    <property type="match status" value="1"/>
</dbReference>
<evidence type="ECO:0000256" key="3">
    <source>
        <dbReference type="ARBA" id="ARBA00022729"/>
    </source>
</evidence>
<evidence type="ECO:0000256" key="5">
    <source>
        <dbReference type="ARBA" id="ARBA00023237"/>
    </source>
</evidence>
<comment type="subcellular location">
    <subcellularLocation>
        <location evidence="1">Cell outer membrane</location>
    </subcellularLocation>
</comment>
<dbReference type="AlphaFoldDB" id="A0A1X7L950"/>
<comment type="similarity">
    <text evidence="2">Belongs to the SusD family.</text>
</comment>
<dbReference type="RefSeq" id="WP_085518791.1">
    <property type="nucleotide sequence ID" value="NZ_FXAW01000009.1"/>
</dbReference>
<dbReference type="InterPro" id="IPR033985">
    <property type="entry name" value="SusD-like_N"/>
</dbReference>
<dbReference type="GO" id="GO:0009279">
    <property type="term" value="C:cell outer membrane"/>
    <property type="evidence" value="ECO:0007669"/>
    <property type="project" value="UniProtKB-SubCell"/>
</dbReference>
<dbReference type="Pfam" id="PF14322">
    <property type="entry name" value="SusD-like_3"/>
    <property type="match status" value="1"/>
</dbReference>
<protein>
    <submittedName>
        <fullName evidence="8">Starch-binding associating with outer membrane</fullName>
    </submittedName>
</protein>
<keyword evidence="5" id="KW-0998">Cell outer membrane</keyword>
<keyword evidence="3" id="KW-0732">Signal</keyword>
<dbReference type="InterPro" id="IPR011990">
    <property type="entry name" value="TPR-like_helical_dom_sf"/>
</dbReference>
<dbReference type="STRING" id="1028.SAMN05661096_03662"/>
<evidence type="ECO:0000256" key="1">
    <source>
        <dbReference type="ARBA" id="ARBA00004442"/>
    </source>
</evidence>
<evidence type="ECO:0000313" key="8">
    <source>
        <dbReference type="EMBL" id="SMG50366.1"/>
    </source>
</evidence>
<keyword evidence="4" id="KW-0472">Membrane</keyword>
<evidence type="ECO:0000259" key="7">
    <source>
        <dbReference type="Pfam" id="PF14322"/>
    </source>
</evidence>
<evidence type="ECO:0000313" key="9">
    <source>
        <dbReference type="Proteomes" id="UP000193804"/>
    </source>
</evidence>